<dbReference type="InterPro" id="IPR026170">
    <property type="entry name" value="FAM173A/B"/>
</dbReference>
<name>A0A3S2UWN7_9BURK</name>
<sequence length="245" mass="26804">MSTEGGSRWWPASAFGAWALAWAALQGASRLGAPAPWPVLLSLATVFALAACHRRPWRRWLVALGWPAALLLQTAAVPAWAWAGVGVGLVLLYPRRHWQDAPLYPTPLGALDDLARHAPLPSGARVLDGGCGAGDGLLALARAYPGTVLEGVEGSRALVWACRWRCRSARVWQGDLWRTDWRPYALVYLFQRPESMPQALAKAQAELAPGAWLVSLDFPLPGMEATQSWAHGRHTVYLYAADRWN</sequence>
<dbReference type="AlphaFoldDB" id="A0A3S2UWN7"/>
<dbReference type="Gene3D" id="3.40.50.150">
    <property type="entry name" value="Vaccinia Virus protein VP39"/>
    <property type="match status" value="1"/>
</dbReference>
<keyword evidence="2 5" id="KW-0808">Transferase</keyword>
<dbReference type="PANTHER" id="PTHR13610">
    <property type="entry name" value="METHYLTRANSFERASE DOMAIN-CONTAINING PROTEIN"/>
    <property type="match status" value="1"/>
</dbReference>
<keyword evidence="4" id="KW-0812">Transmembrane</keyword>
<keyword evidence="6" id="KW-1185">Reference proteome</keyword>
<evidence type="ECO:0000256" key="1">
    <source>
        <dbReference type="ARBA" id="ARBA00022603"/>
    </source>
</evidence>
<proteinExistence type="predicted"/>
<feature type="transmembrane region" description="Helical" evidence="4">
    <location>
        <begin position="35"/>
        <end position="52"/>
    </location>
</feature>
<evidence type="ECO:0000256" key="3">
    <source>
        <dbReference type="ARBA" id="ARBA00022691"/>
    </source>
</evidence>
<keyword evidence="1 5" id="KW-0489">Methyltransferase</keyword>
<dbReference type="PANTHER" id="PTHR13610:SF9">
    <property type="entry name" value="FI06469P"/>
    <property type="match status" value="1"/>
</dbReference>
<evidence type="ECO:0000256" key="2">
    <source>
        <dbReference type="ARBA" id="ARBA00022679"/>
    </source>
</evidence>
<dbReference type="SUPFAM" id="SSF53335">
    <property type="entry name" value="S-adenosyl-L-methionine-dependent methyltransferases"/>
    <property type="match status" value="1"/>
</dbReference>
<dbReference type="RefSeq" id="WP_127684309.1">
    <property type="nucleotide sequence ID" value="NZ_SACM01000006.1"/>
</dbReference>
<dbReference type="InterPro" id="IPR029063">
    <property type="entry name" value="SAM-dependent_MTases_sf"/>
</dbReference>
<gene>
    <name evidence="5" type="ORF">EOD73_17380</name>
</gene>
<dbReference type="GO" id="GO:0016279">
    <property type="term" value="F:protein-lysine N-methyltransferase activity"/>
    <property type="evidence" value="ECO:0007669"/>
    <property type="project" value="InterPro"/>
</dbReference>
<feature type="transmembrane region" description="Helical" evidence="4">
    <location>
        <begin position="64"/>
        <end position="93"/>
    </location>
</feature>
<protein>
    <submittedName>
        <fullName evidence="5">Class I SAM-dependent methyltransferase</fullName>
    </submittedName>
</protein>
<dbReference type="GO" id="GO:0032259">
    <property type="term" value="P:methylation"/>
    <property type="evidence" value="ECO:0007669"/>
    <property type="project" value="UniProtKB-KW"/>
</dbReference>
<keyword evidence="4" id="KW-1133">Transmembrane helix</keyword>
<comment type="caution">
    <text evidence="5">The sequence shown here is derived from an EMBL/GenBank/DDBJ whole genome shotgun (WGS) entry which is preliminary data.</text>
</comment>
<accession>A0A3S2UWN7</accession>
<dbReference type="OrthoDB" id="5611641at2"/>
<reference evidence="5 6" key="1">
    <citation type="submission" date="2019-01" db="EMBL/GenBank/DDBJ databases">
        <authorList>
            <person name="Chen W.-M."/>
        </authorList>
    </citation>
    <scope>NUCLEOTIDE SEQUENCE [LARGE SCALE GENOMIC DNA]</scope>
    <source>
        <strain evidence="5 6">CCP-18</strain>
    </source>
</reference>
<dbReference type="EMBL" id="SACM01000006">
    <property type="protein sequence ID" value="RVT82501.1"/>
    <property type="molecule type" value="Genomic_DNA"/>
</dbReference>
<keyword evidence="4" id="KW-0472">Membrane</keyword>
<organism evidence="5 6">
    <name type="scientific">Inhella crocodyli</name>
    <dbReference type="NCBI Taxonomy" id="2499851"/>
    <lineage>
        <taxon>Bacteria</taxon>
        <taxon>Pseudomonadati</taxon>
        <taxon>Pseudomonadota</taxon>
        <taxon>Betaproteobacteria</taxon>
        <taxon>Burkholderiales</taxon>
        <taxon>Sphaerotilaceae</taxon>
        <taxon>Inhella</taxon>
    </lineage>
</organism>
<keyword evidence="3" id="KW-0949">S-adenosyl-L-methionine</keyword>
<evidence type="ECO:0000313" key="5">
    <source>
        <dbReference type="EMBL" id="RVT82501.1"/>
    </source>
</evidence>
<evidence type="ECO:0000256" key="4">
    <source>
        <dbReference type="SAM" id="Phobius"/>
    </source>
</evidence>
<evidence type="ECO:0000313" key="6">
    <source>
        <dbReference type="Proteomes" id="UP000288587"/>
    </source>
</evidence>
<dbReference type="Proteomes" id="UP000288587">
    <property type="component" value="Unassembled WGS sequence"/>
</dbReference>